<dbReference type="PANTHER" id="PTHR11908:SF132">
    <property type="entry name" value="ALDEHYDE OXIDASE 1-RELATED"/>
    <property type="match status" value="1"/>
</dbReference>
<evidence type="ECO:0000256" key="2">
    <source>
        <dbReference type="ARBA" id="ARBA00023002"/>
    </source>
</evidence>
<dbReference type="InterPro" id="IPR036856">
    <property type="entry name" value="Ald_Oxase/Xan_DH_a/b_sf"/>
</dbReference>
<dbReference type="AlphaFoldDB" id="A0A510DVP2"/>
<dbReference type="InterPro" id="IPR046867">
    <property type="entry name" value="AldOxase/xan_DH_MoCoBD2"/>
</dbReference>
<dbReference type="EMBL" id="AP018929">
    <property type="protein sequence ID" value="BBG24306.1"/>
    <property type="molecule type" value="Genomic_DNA"/>
</dbReference>
<dbReference type="SUPFAM" id="SSF56003">
    <property type="entry name" value="Molybdenum cofactor-binding domain"/>
    <property type="match status" value="1"/>
</dbReference>
<evidence type="ECO:0000313" key="5">
    <source>
        <dbReference type="Proteomes" id="UP000322983"/>
    </source>
</evidence>
<dbReference type="Pfam" id="PF20256">
    <property type="entry name" value="MoCoBD_2"/>
    <property type="match status" value="1"/>
</dbReference>
<name>A0A510DVP2_9CREN</name>
<evidence type="ECO:0000313" key="4">
    <source>
        <dbReference type="EMBL" id="BBG24306.1"/>
    </source>
</evidence>
<dbReference type="SMART" id="SM01008">
    <property type="entry name" value="Ald_Xan_dh_C"/>
    <property type="match status" value="1"/>
</dbReference>
<gene>
    <name evidence="4" type="ORF">IC006_1616</name>
</gene>
<organism evidence="4 5">
    <name type="scientific">Sulfuracidifex tepidarius</name>
    <dbReference type="NCBI Taxonomy" id="1294262"/>
    <lineage>
        <taxon>Archaea</taxon>
        <taxon>Thermoproteota</taxon>
        <taxon>Thermoprotei</taxon>
        <taxon>Sulfolobales</taxon>
        <taxon>Sulfolobaceae</taxon>
        <taxon>Sulfuracidifex</taxon>
    </lineage>
</organism>
<dbReference type="OrthoDB" id="57164at2157"/>
<dbReference type="Gene3D" id="3.90.1170.50">
    <property type="entry name" value="Aldehyde oxidase/xanthine dehydrogenase, a/b hammerhead"/>
    <property type="match status" value="1"/>
</dbReference>
<dbReference type="InterPro" id="IPR000674">
    <property type="entry name" value="Ald_Oxase/Xan_DH_a/b"/>
</dbReference>
<dbReference type="RefSeq" id="WP_054845033.1">
    <property type="nucleotide sequence ID" value="NZ_AP018929.1"/>
</dbReference>
<dbReference type="InterPro" id="IPR037165">
    <property type="entry name" value="AldOxase/xan_DH_Mopterin-bd_sf"/>
</dbReference>
<dbReference type="InterPro" id="IPR008274">
    <property type="entry name" value="AldOxase/xan_DH_MoCoBD1"/>
</dbReference>
<feature type="domain" description="Aldehyde oxidase/xanthine dehydrogenase a/b hammerhead" evidence="3">
    <location>
        <begin position="11"/>
        <end position="117"/>
    </location>
</feature>
<protein>
    <submittedName>
        <fullName evidence="4">Glyceraldehyde dehydrogenase large chain</fullName>
    </submittedName>
</protein>
<dbReference type="KEGG" id="step:IC006_1616"/>
<dbReference type="Gene3D" id="3.30.365.10">
    <property type="entry name" value="Aldehyde oxidase/xanthine dehydrogenase, molybdopterin binding domain"/>
    <property type="match status" value="4"/>
</dbReference>
<keyword evidence="2" id="KW-0560">Oxidoreductase</keyword>
<evidence type="ECO:0000259" key="3">
    <source>
        <dbReference type="SMART" id="SM01008"/>
    </source>
</evidence>
<keyword evidence="5" id="KW-1185">Reference proteome</keyword>
<dbReference type="Pfam" id="PF02738">
    <property type="entry name" value="MoCoBD_1"/>
    <property type="match status" value="1"/>
</dbReference>
<reference evidence="4 5" key="1">
    <citation type="journal article" date="2020" name="Int. J. Syst. Evol. Microbiol.">
        <title>Sulfuracidifex tepidarius gen. nov., sp. nov. and transfer of Sulfolobus metallicus Huber and Stetter 1992 to the genus Sulfuracidifex as Sulfuracidifex metallicus comb. nov.</title>
        <authorList>
            <person name="Itoh T."/>
            <person name="Miura T."/>
            <person name="Sakai H.D."/>
            <person name="Kato S."/>
            <person name="Ohkuma M."/>
            <person name="Takashina T."/>
        </authorList>
    </citation>
    <scope>NUCLEOTIDE SEQUENCE [LARGE SCALE GENOMIC DNA]</scope>
    <source>
        <strain evidence="4 5">IC-006</strain>
    </source>
</reference>
<dbReference type="GO" id="GO:0016491">
    <property type="term" value="F:oxidoreductase activity"/>
    <property type="evidence" value="ECO:0007669"/>
    <property type="project" value="UniProtKB-KW"/>
</dbReference>
<dbReference type="SUPFAM" id="SSF54665">
    <property type="entry name" value="CO dehydrogenase molybdoprotein N-domain-like"/>
    <property type="match status" value="1"/>
</dbReference>
<evidence type="ECO:0000256" key="1">
    <source>
        <dbReference type="ARBA" id="ARBA00022505"/>
    </source>
</evidence>
<dbReference type="GO" id="GO:0005506">
    <property type="term" value="F:iron ion binding"/>
    <property type="evidence" value="ECO:0007669"/>
    <property type="project" value="InterPro"/>
</dbReference>
<accession>A0A510DVP2</accession>
<keyword evidence="1" id="KW-0500">Molybdenum</keyword>
<dbReference type="Pfam" id="PF01315">
    <property type="entry name" value="Ald_Xan_dh_C"/>
    <property type="match status" value="1"/>
</dbReference>
<dbReference type="GeneID" id="41715370"/>
<dbReference type="STRING" id="1294262.GCA_001316085_00414"/>
<dbReference type="InterPro" id="IPR016208">
    <property type="entry name" value="Ald_Oxase/xanthine_DH-like"/>
</dbReference>
<dbReference type="Proteomes" id="UP000322983">
    <property type="component" value="Chromosome"/>
</dbReference>
<sequence>MKRSDVLPLLKGKGGYLDDIPFSGYYATFVRSPYAHAKIKRIDYSEVNRRGGLIITGKDVMNVVNTSGEEGSSTSTPPIATDKTRFYGEPVALVLGKDPYDAEDLAELVNVDYEPLEPVMSVEQALKDEVLVFEEKGTNCVFSREIKYGEIPSDEEIELELYWSRSSGNPIETFATIVLPGDPLTIFTNMQAAAVQSSFLSPLGRIKINPVRQGGSFGSKFAVLKYVMALGVASKKFNVPVKWIETRSEHLAGSNSSGPERTFKVKAYFKRDGKVTGLHFKVWEDIGASLYNGQAFKPQGILAGPYKVKNIIYDVSLIATNKNPAGYFRGAGTPPHTWTLERVMDSIADELNMDRKEIRKINLIDSFPYEAPYSTYDSGNPLQLLKLAMSREEWKLREKGYGVGLACSTDPSTPNGSEEVSIRTGKGKVVVSIGYGPEGQGNEHAARLLVSSLLHVNPDEVEVEVDGSLNSFGPGGSRMAVFLSGAIKGAVENLISIIENKTGGKLVDGKVNTKEGKIGLSSVEAEARYTFSLQSKNRYNAYPFACDVAVVKVVDEKVIPVKMIVFIDPGTPLDEDLVKEQIMGGTAIGISVSLYERYVYSRDGQLLTGTIGEYGMPSSPDIPPIEVNVIPSPSPFTPIGAKGIGEIPVGVAAAAMTSAVEDALKRKITRVPWNS</sequence>
<proteinExistence type="predicted"/>
<dbReference type="PANTHER" id="PTHR11908">
    <property type="entry name" value="XANTHINE DEHYDROGENASE"/>
    <property type="match status" value="1"/>
</dbReference>